<evidence type="ECO:0000256" key="6">
    <source>
        <dbReference type="ARBA" id="ARBA00031445"/>
    </source>
</evidence>
<keyword evidence="5 10" id="KW-0808">Transferase</keyword>
<dbReference type="InterPro" id="IPR039901">
    <property type="entry name" value="Kdotransferase"/>
</dbReference>
<dbReference type="GO" id="GO:0043842">
    <property type="term" value="F:Kdo transferase activity"/>
    <property type="evidence" value="ECO:0007669"/>
    <property type="project" value="UniProtKB-EC"/>
</dbReference>
<dbReference type="EC" id="2.4.99.12" evidence="3 10"/>
<evidence type="ECO:0000313" key="13">
    <source>
        <dbReference type="Proteomes" id="UP000247763"/>
    </source>
</evidence>
<keyword evidence="10" id="KW-0448">Lipopolysaccharide biosynthesis</keyword>
<dbReference type="EMBL" id="CP029479">
    <property type="protein sequence ID" value="AWM78152.1"/>
    <property type="molecule type" value="Genomic_DNA"/>
</dbReference>
<dbReference type="InterPro" id="IPR038107">
    <property type="entry name" value="Glycos_transf_N_sf"/>
</dbReference>
<dbReference type="Proteomes" id="UP000247763">
    <property type="component" value="Chromosome"/>
</dbReference>
<feature type="site" description="Transition state stabilizer" evidence="9">
    <location>
        <position position="133"/>
    </location>
</feature>
<comment type="function">
    <text evidence="1 10">Involved in lipopolysaccharide (LPS) biosynthesis. Catalyzes the transfer of 3-deoxy-D-manno-octulosonate (Kdo) residue(s) from CMP-Kdo to lipid IV(A), the tetraacyldisaccharide-1,4'-bisphosphate precursor of lipid A.</text>
</comment>
<keyword evidence="10" id="KW-0472">Membrane</keyword>
<keyword evidence="13" id="KW-1185">Reference proteome</keyword>
<gene>
    <name evidence="12" type="ORF">HYN04_10515</name>
</gene>
<dbReference type="OrthoDB" id="9789797at2"/>
<dbReference type="Gene3D" id="3.40.50.11720">
    <property type="entry name" value="3-Deoxy-D-manno-octulosonic-acid transferase, N-terminal domain"/>
    <property type="match status" value="1"/>
</dbReference>
<dbReference type="Gene3D" id="3.40.50.2000">
    <property type="entry name" value="Glycogen Phosphorylase B"/>
    <property type="match status" value="1"/>
</dbReference>
<dbReference type="RefSeq" id="WP_110450718.1">
    <property type="nucleotide sequence ID" value="NZ_CP029479.1"/>
</dbReference>
<feature type="site" description="Transition state stabilizer" evidence="9">
    <location>
        <position position="208"/>
    </location>
</feature>
<evidence type="ECO:0000259" key="11">
    <source>
        <dbReference type="Pfam" id="PF04413"/>
    </source>
</evidence>
<dbReference type="InterPro" id="IPR007507">
    <property type="entry name" value="Glycos_transf_N"/>
</dbReference>
<evidence type="ECO:0000256" key="8">
    <source>
        <dbReference type="PIRSR" id="PIRSR639901-1"/>
    </source>
</evidence>
<proteinExistence type="inferred from homology"/>
<dbReference type="UniPathway" id="UPA00958"/>
<accession>A0A2Z3HSB8</accession>
<reference evidence="13" key="1">
    <citation type="submission" date="2018-05" db="EMBL/GenBank/DDBJ databases">
        <title>Genome sequencing of Phenylobacterium sp. HYN0004.</title>
        <authorList>
            <person name="Yi H."/>
            <person name="Baek C."/>
        </authorList>
    </citation>
    <scope>NUCLEOTIDE SEQUENCE [LARGE SCALE GENOMIC DNA]</scope>
    <source>
        <strain evidence="13">HYN0004</strain>
    </source>
</reference>
<comment type="pathway">
    <text evidence="2 10">Bacterial outer membrane biogenesis; LPS core biosynthesis.</text>
</comment>
<organism evidence="12 13">
    <name type="scientific">Phenylobacterium parvum</name>
    <dbReference type="NCBI Taxonomy" id="2201350"/>
    <lineage>
        <taxon>Bacteria</taxon>
        <taxon>Pseudomonadati</taxon>
        <taxon>Pseudomonadota</taxon>
        <taxon>Alphaproteobacteria</taxon>
        <taxon>Caulobacterales</taxon>
        <taxon>Caulobacteraceae</taxon>
        <taxon>Phenylobacterium</taxon>
    </lineage>
</organism>
<dbReference type="AlphaFoldDB" id="A0A2Z3HSB8"/>
<evidence type="ECO:0000256" key="9">
    <source>
        <dbReference type="PIRSR" id="PIRSR639901-2"/>
    </source>
</evidence>
<dbReference type="GO" id="GO:0009244">
    <property type="term" value="P:lipopolysaccharide core region biosynthetic process"/>
    <property type="evidence" value="ECO:0007669"/>
    <property type="project" value="UniProtKB-UniRule"/>
</dbReference>
<evidence type="ECO:0000313" key="12">
    <source>
        <dbReference type="EMBL" id="AWM78152.1"/>
    </source>
</evidence>
<evidence type="ECO:0000256" key="7">
    <source>
        <dbReference type="ARBA" id="ARBA00049183"/>
    </source>
</evidence>
<feature type="domain" description="3-deoxy-D-manno-octulosonic-acid transferase N-terminal" evidence="11">
    <location>
        <begin position="35"/>
        <end position="200"/>
    </location>
</feature>
<comment type="catalytic activity">
    <reaction evidence="7 10">
        <text>lipid IVA (E. coli) + CMP-3-deoxy-beta-D-manno-octulosonate = alpha-Kdo-(2-&gt;6)-lipid IVA (E. coli) + CMP + H(+)</text>
        <dbReference type="Rhea" id="RHEA:28066"/>
        <dbReference type="ChEBI" id="CHEBI:15378"/>
        <dbReference type="ChEBI" id="CHEBI:58603"/>
        <dbReference type="ChEBI" id="CHEBI:60364"/>
        <dbReference type="ChEBI" id="CHEBI:60377"/>
        <dbReference type="ChEBI" id="CHEBI:85987"/>
        <dbReference type="EC" id="2.4.99.12"/>
    </reaction>
</comment>
<evidence type="ECO:0000256" key="3">
    <source>
        <dbReference type="ARBA" id="ARBA00012621"/>
    </source>
</evidence>
<feature type="active site" description="Proton acceptor" evidence="8">
    <location>
        <position position="63"/>
    </location>
</feature>
<evidence type="ECO:0000256" key="2">
    <source>
        <dbReference type="ARBA" id="ARBA00004713"/>
    </source>
</evidence>
<dbReference type="GO" id="GO:0005886">
    <property type="term" value="C:plasma membrane"/>
    <property type="evidence" value="ECO:0007669"/>
    <property type="project" value="UniProtKB-SubCell"/>
</dbReference>
<comment type="subcellular location">
    <subcellularLocation>
        <location evidence="10">Cell membrane</location>
    </subcellularLocation>
</comment>
<dbReference type="Pfam" id="PF04413">
    <property type="entry name" value="Glycos_transf_N"/>
    <property type="match status" value="1"/>
</dbReference>
<evidence type="ECO:0000256" key="1">
    <source>
        <dbReference type="ARBA" id="ARBA00003394"/>
    </source>
</evidence>
<evidence type="ECO:0000256" key="5">
    <source>
        <dbReference type="ARBA" id="ARBA00022679"/>
    </source>
</evidence>
<evidence type="ECO:0000256" key="4">
    <source>
        <dbReference type="ARBA" id="ARBA00019077"/>
    </source>
</evidence>
<dbReference type="SUPFAM" id="SSF53756">
    <property type="entry name" value="UDP-Glycosyltransferase/glycogen phosphorylase"/>
    <property type="match status" value="1"/>
</dbReference>
<evidence type="ECO:0000256" key="10">
    <source>
        <dbReference type="RuleBase" id="RU365103"/>
    </source>
</evidence>
<name>A0A2Z3HSB8_9CAUL</name>
<keyword evidence="10" id="KW-1003">Cell membrane</keyword>
<sequence length="419" mass="44046">MTLPLALYSLLAGLAESFAPGLLRRRAAAGREDPERLGERLGRASQPRPGGPLVWLHGVSVGESLSLLALVEGLRARRPDLALLVTSGTRTSADLLARRLPEGVVHQYVPVDGPQAVRRFLDHWRPDLGVFAESELWPNLLRSARRHGTRLALVSARITEGTAGTWRKAPASARSLLGLFDLILPQDRASAARLTELGAACGRELNLKRAGAPLPFDPAEMERLQGLAAGRPVIVAASTHPGEDTLVAGAAEGLGALLVLAPRHPERGGEIAAALAAPRRALGQSPGPDDPVWIADTLGEMGLFFRLADLVVMGGSFPGGIGGHNPLEPARLGVPVLTGPDIANSADVYGEMFDEACALTARDGPDLRRKLAGLLGQPALRRRMREAALGYAARQGESLSAALDDLAPLLPPLTGEGAA</sequence>
<comment type="similarity">
    <text evidence="10">Belongs to the glycosyltransferase group 1 family.</text>
</comment>
<dbReference type="PANTHER" id="PTHR42755">
    <property type="entry name" value="3-DEOXY-MANNO-OCTULOSONATE CYTIDYLYLTRANSFERASE"/>
    <property type="match status" value="1"/>
</dbReference>
<dbReference type="GO" id="GO:0009245">
    <property type="term" value="P:lipid A biosynthetic process"/>
    <property type="evidence" value="ECO:0007669"/>
    <property type="project" value="TreeGrafter"/>
</dbReference>
<dbReference type="PANTHER" id="PTHR42755:SF1">
    <property type="entry name" value="3-DEOXY-D-MANNO-OCTULOSONIC ACID TRANSFERASE, MITOCHONDRIAL-RELATED"/>
    <property type="match status" value="1"/>
</dbReference>
<protein>
    <recommendedName>
        <fullName evidence="4 10">3-deoxy-D-manno-octulosonic acid transferase</fullName>
        <shortName evidence="10">Kdo transferase</shortName>
        <ecNumber evidence="3 10">2.4.99.12</ecNumber>
    </recommendedName>
    <alternativeName>
        <fullName evidence="6 10">Lipid IV(A) 3-deoxy-D-manno-octulosonic acid transferase</fullName>
    </alternativeName>
</protein>
<dbReference type="KEGG" id="phb:HYN04_10515"/>